<dbReference type="Proteomes" id="UP001597046">
    <property type="component" value="Unassembled WGS sequence"/>
</dbReference>
<dbReference type="PANTHER" id="PTHR41252:SF1">
    <property type="entry name" value="BLR2505 PROTEIN"/>
    <property type="match status" value="1"/>
</dbReference>
<dbReference type="InterPro" id="IPR032710">
    <property type="entry name" value="NTF2-like_dom_sf"/>
</dbReference>
<sequence>MGATEDIDVIHRGFAAFSAGDMATLNDLFTEDAVWHVPGSGSLSGPKEGRDAILSFFGELMTRSGGNLKVELDDVVGGGDHTVAMSRNHASRDANTLDQRAVIVFTLRDGRVAEARQFFEDTALNDAFWD</sequence>
<organism evidence="2 3">
    <name type="scientific">Terrabacter terrigena</name>
    <dbReference type="NCBI Taxonomy" id="574718"/>
    <lineage>
        <taxon>Bacteria</taxon>
        <taxon>Bacillati</taxon>
        <taxon>Actinomycetota</taxon>
        <taxon>Actinomycetes</taxon>
        <taxon>Micrococcales</taxon>
        <taxon>Intrasporangiaceae</taxon>
        <taxon>Terrabacter</taxon>
    </lineage>
</organism>
<keyword evidence="3" id="KW-1185">Reference proteome</keyword>
<accession>A0ABW3N2L8</accession>
<dbReference type="InterPro" id="IPR037401">
    <property type="entry name" value="SnoaL-like"/>
</dbReference>
<evidence type="ECO:0000313" key="2">
    <source>
        <dbReference type="EMBL" id="MFD1056757.1"/>
    </source>
</evidence>
<evidence type="ECO:0000259" key="1">
    <source>
        <dbReference type="Pfam" id="PF12680"/>
    </source>
</evidence>
<comment type="caution">
    <text evidence="2">The sequence shown here is derived from an EMBL/GenBank/DDBJ whole genome shotgun (WGS) entry which is preliminary data.</text>
</comment>
<feature type="domain" description="SnoaL-like" evidence="1">
    <location>
        <begin position="12"/>
        <end position="114"/>
    </location>
</feature>
<protein>
    <submittedName>
        <fullName evidence="2">Nuclear transport factor 2 family protein</fullName>
    </submittedName>
</protein>
<evidence type="ECO:0000313" key="3">
    <source>
        <dbReference type="Proteomes" id="UP001597046"/>
    </source>
</evidence>
<dbReference type="EMBL" id="JBHTKH010000025">
    <property type="protein sequence ID" value="MFD1056757.1"/>
    <property type="molecule type" value="Genomic_DNA"/>
</dbReference>
<dbReference type="Pfam" id="PF12680">
    <property type="entry name" value="SnoaL_2"/>
    <property type="match status" value="1"/>
</dbReference>
<reference evidence="3" key="1">
    <citation type="journal article" date="2019" name="Int. J. Syst. Evol. Microbiol.">
        <title>The Global Catalogue of Microorganisms (GCM) 10K type strain sequencing project: providing services to taxonomists for standard genome sequencing and annotation.</title>
        <authorList>
            <consortium name="The Broad Institute Genomics Platform"/>
            <consortium name="The Broad Institute Genome Sequencing Center for Infectious Disease"/>
            <person name="Wu L."/>
            <person name="Ma J."/>
        </authorList>
    </citation>
    <scope>NUCLEOTIDE SEQUENCE [LARGE SCALE GENOMIC DNA]</scope>
    <source>
        <strain evidence="3">CCUG 57508</strain>
    </source>
</reference>
<name>A0ABW3N2L8_9MICO</name>
<dbReference type="RefSeq" id="WP_386054879.1">
    <property type="nucleotide sequence ID" value="NZ_JBHTKH010000025.1"/>
</dbReference>
<dbReference type="Gene3D" id="3.10.450.50">
    <property type="match status" value="1"/>
</dbReference>
<gene>
    <name evidence="2" type="ORF">ACFQ2V_20820</name>
</gene>
<dbReference type="SUPFAM" id="SSF54427">
    <property type="entry name" value="NTF2-like"/>
    <property type="match status" value="1"/>
</dbReference>
<dbReference type="PANTHER" id="PTHR41252">
    <property type="entry name" value="BLR2505 PROTEIN"/>
    <property type="match status" value="1"/>
</dbReference>
<proteinExistence type="predicted"/>